<dbReference type="Gene3D" id="2.60.40.10">
    <property type="entry name" value="Immunoglobulins"/>
    <property type="match status" value="1"/>
</dbReference>
<protein>
    <recommendedName>
        <fullName evidence="4">SpaA-like prealbumin fold domain-containing protein</fullName>
    </recommendedName>
</protein>
<feature type="chain" id="PRO_5003634590" description="SpaA-like prealbumin fold domain-containing protein" evidence="3">
    <location>
        <begin position="33"/>
        <end position="545"/>
    </location>
</feature>
<feature type="domain" description="SpaA-like prealbumin fold" evidence="4">
    <location>
        <begin position="381"/>
        <end position="461"/>
    </location>
</feature>
<gene>
    <name evidence="5" type="ORF">SacxiDRAFT_2952</name>
</gene>
<accession>I0V4W1</accession>
<sequence>MTRRRPAQALRLALVALLGALSLVVVAPAASAEVDEGIGHRTTPGQSWGGRDRAYDWLGSYVVNGQHVFCVSFALKAPDSDERYEPGDELLTKWGEPLPADAAANISYLLLRYGDTRDADEAAALAHLLHSYTAAPRSDADLDPRKPFTEIGYDVEAHFAKLPKSAKAAVKRLRADAEANRGPWTATATAPEGEQIIDAPAEWSVTVTNAEGKGIPGVEVTLTLTDLAPAGDAGVEQRPGAGTAEGTDGAAAPGASSGSSATAKDDSKDAETSEGSQDSENAKNTENPETGETDGAENPNAAETQPRTREITLLTDDTGTVRVSAAPTGERPGIAATLEAPAERPYVRDPVTADTQRVVSTGGEQTLTAKAATSAIPAPGVVKVTKVDDETGEGIAGVPLRLTAEDKSSPAVGSDGAELVGSDGEPIVVTTEGTEGTVTIENLRTPQTVCVIEVKPPNGYTQAFDPKNPPTACGELEPGGTLELRIANVADEVPRTIPAGAKTTVSQAATTSGAPVGALVALGALALTVSALVGWLARKRITRQR</sequence>
<keyword evidence="2" id="KW-0812">Transmembrane</keyword>
<dbReference type="Pfam" id="PF17802">
    <property type="entry name" value="SpaA"/>
    <property type="match status" value="1"/>
</dbReference>
<feature type="compositionally biased region" description="Low complexity" evidence="1">
    <location>
        <begin position="239"/>
        <end position="262"/>
    </location>
</feature>
<evidence type="ECO:0000256" key="2">
    <source>
        <dbReference type="SAM" id="Phobius"/>
    </source>
</evidence>
<proteinExistence type="predicted"/>
<dbReference type="Proteomes" id="UP000004691">
    <property type="component" value="Unassembled WGS sequence"/>
</dbReference>
<dbReference type="EMBL" id="JH636049">
    <property type="protein sequence ID" value="EID55164.1"/>
    <property type="molecule type" value="Genomic_DNA"/>
</dbReference>
<dbReference type="OrthoDB" id="3653979at2"/>
<evidence type="ECO:0000259" key="4">
    <source>
        <dbReference type="Pfam" id="PF17802"/>
    </source>
</evidence>
<dbReference type="eggNOG" id="COG4932">
    <property type="taxonomic scope" value="Bacteria"/>
</dbReference>
<dbReference type="GO" id="GO:0005975">
    <property type="term" value="P:carbohydrate metabolic process"/>
    <property type="evidence" value="ECO:0007669"/>
    <property type="project" value="UniProtKB-ARBA"/>
</dbReference>
<feature type="region of interest" description="Disordered" evidence="1">
    <location>
        <begin position="230"/>
        <end position="314"/>
    </location>
</feature>
<keyword evidence="2" id="KW-1133">Transmembrane helix</keyword>
<evidence type="ECO:0000256" key="3">
    <source>
        <dbReference type="SAM" id="SignalP"/>
    </source>
</evidence>
<dbReference type="RefSeq" id="WP_006239309.1">
    <property type="nucleotide sequence ID" value="NZ_JH636049.1"/>
</dbReference>
<keyword evidence="2" id="KW-0472">Membrane</keyword>
<feature type="compositionally biased region" description="Polar residues" evidence="1">
    <location>
        <begin position="273"/>
        <end position="288"/>
    </location>
</feature>
<reference evidence="5 6" key="1">
    <citation type="submission" date="2012-01" db="EMBL/GenBank/DDBJ databases">
        <title>Improved High-Quality Draft sequence of Saccharomonospora xinjiangensis XJ-54.</title>
        <authorList>
            <consortium name="US DOE Joint Genome Institute"/>
            <person name="Lucas S."/>
            <person name="Han J."/>
            <person name="Lapidus A."/>
            <person name="Cheng J.-F."/>
            <person name="Goodwin L."/>
            <person name="Pitluck S."/>
            <person name="Peters L."/>
            <person name="Mikhailova N."/>
            <person name="Teshima H."/>
            <person name="Detter J.C."/>
            <person name="Han C."/>
            <person name="Tapia R."/>
            <person name="Land M."/>
            <person name="Hauser L."/>
            <person name="Kyrpides N."/>
            <person name="Ivanova N."/>
            <person name="Pagani I."/>
            <person name="Brambilla E.-M."/>
            <person name="Klenk H.-P."/>
            <person name="Woyke T."/>
        </authorList>
    </citation>
    <scope>NUCLEOTIDE SEQUENCE [LARGE SCALE GENOMIC DNA]</scope>
    <source>
        <strain evidence="5 6">XJ-54</strain>
    </source>
</reference>
<dbReference type="HOGENOM" id="CLU_557406_0_0_11"/>
<evidence type="ECO:0000313" key="5">
    <source>
        <dbReference type="EMBL" id="EID55164.1"/>
    </source>
</evidence>
<dbReference type="InterPro" id="IPR041033">
    <property type="entry name" value="SpaA_PFL_dom_1"/>
</dbReference>
<feature type="transmembrane region" description="Helical" evidence="2">
    <location>
        <begin position="516"/>
        <end position="537"/>
    </location>
</feature>
<keyword evidence="6" id="KW-1185">Reference proteome</keyword>
<dbReference type="InterPro" id="IPR013783">
    <property type="entry name" value="Ig-like_fold"/>
</dbReference>
<feature type="signal peptide" evidence="3">
    <location>
        <begin position="1"/>
        <end position="32"/>
    </location>
</feature>
<evidence type="ECO:0000256" key="1">
    <source>
        <dbReference type="SAM" id="MobiDB-lite"/>
    </source>
</evidence>
<dbReference type="AlphaFoldDB" id="I0V4W1"/>
<organism evidence="5 6">
    <name type="scientific">Saccharomonospora xinjiangensis XJ-54</name>
    <dbReference type="NCBI Taxonomy" id="882086"/>
    <lineage>
        <taxon>Bacteria</taxon>
        <taxon>Bacillati</taxon>
        <taxon>Actinomycetota</taxon>
        <taxon>Actinomycetes</taxon>
        <taxon>Pseudonocardiales</taxon>
        <taxon>Pseudonocardiaceae</taxon>
        <taxon>Saccharomonospora</taxon>
    </lineage>
</organism>
<evidence type="ECO:0000313" key="6">
    <source>
        <dbReference type="Proteomes" id="UP000004691"/>
    </source>
</evidence>
<keyword evidence="3" id="KW-0732">Signal</keyword>
<dbReference type="STRING" id="882086.SacxiDRAFT_2952"/>
<name>I0V4W1_9PSEU</name>